<dbReference type="Pfam" id="PF01693">
    <property type="entry name" value="Cauli_VI"/>
    <property type="match status" value="1"/>
</dbReference>
<keyword evidence="9 10" id="KW-0460">Magnesium</keyword>
<dbReference type="InterPro" id="IPR002156">
    <property type="entry name" value="RNaseH_domain"/>
</dbReference>
<keyword evidence="5 10" id="KW-0540">Nuclease</keyword>
<evidence type="ECO:0000256" key="9">
    <source>
        <dbReference type="ARBA" id="ARBA00022842"/>
    </source>
</evidence>
<dbReference type="GO" id="GO:0043137">
    <property type="term" value="P:DNA replication, removal of RNA primer"/>
    <property type="evidence" value="ECO:0007669"/>
    <property type="project" value="TreeGrafter"/>
</dbReference>
<dbReference type="GO" id="GO:0003676">
    <property type="term" value="F:nucleic acid binding"/>
    <property type="evidence" value="ECO:0007669"/>
    <property type="project" value="UniProtKB-UniRule"/>
</dbReference>
<accession>A0A8H7QUF4</accession>
<comment type="caution">
    <text evidence="13">The sequence shown here is derived from an EMBL/GenBank/DDBJ whole genome shotgun (WGS) entry which is preliminary data.</text>
</comment>
<evidence type="ECO:0000256" key="8">
    <source>
        <dbReference type="ARBA" id="ARBA00022801"/>
    </source>
</evidence>
<evidence type="ECO:0000256" key="4">
    <source>
        <dbReference type="ARBA" id="ARBA00012180"/>
    </source>
</evidence>
<dbReference type="InterPro" id="IPR017067">
    <property type="entry name" value="RNase_H1_euk"/>
</dbReference>
<organism evidence="13 14">
    <name type="scientific">Mucor saturninus</name>
    <dbReference type="NCBI Taxonomy" id="64648"/>
    <lineage>
        <taxon>Eukaryota</taxon>
        <taxon>Fungi</taxon>
        <taxon>Fungi incertae sedis</taxon>
        <taxon>Mucoromycota</taxon>
        <taxon>Mucoromycotina</taxon>
        <taxon>Mucoromycetes</taxon>
        <taxon>Mucorales</taxon>
        <taxon>Mucorineae</taxon>
        <taxon>Mucoraceae</taxon>
        <taxon>Mucor</taxon>
    </lineage>
</organism>
<feature type="domain" description="RNase H type-1" evidence="12">
    <location>
        <begin position="134"/>
        <end position="281"/>
    </location>
</feature>
<evidence type="ECO:0000256" key="6">
    <source>
        <dbReference type="ARBA" id="ARBA00022723"/>
    </source>
</evidence>
<dbReference type="SUPFAM" id="SSF55658">
    <property type="entry name" value="L9 N-domain-like"/>
    <property type="match status" value="1"/>
</dbReference>
<keyword evidence="8 10" id="KW-0378">Hydrolase</keyword>
<dbReference type="PROSITE" id="PS50879">
    <property type="entry name" value="RNASE_H_1"/>
    <property type="match status" value="1"/>
</dbReference>
<evidence type="ECO:0000256" key="5">
    <source>
        <dbReference type="ARBA" id="ARBA00022722"/>
    </source>
</evidence>
<evidence type="ECO:0000313" key="14">
    <source>
        <dbReference type="Proteomes" id="UP000603453"/>
    </source>
</evidence>
<comment type="cofactor">
    <cofactor evidence="2 10">
        <name>Mg(2+)</name>
        <dbReference type="ChEBI" id="CHEBI:18420"/>
    </cofactor>
</comment>
<dbReference type="FunFam" id="3.40.970.10:FF:000001">
    <property type="entry name" value="Ribonuclease H1"/>
    <property type="match status" value="1"/>
</dbReference>
<comment type="function">
    <text evidence="10">Endonuclease that specifically degrades the RNA of RNA-DNA hybrids.</text>
</comment>
<dbReference type="InterPro" id="IPR012337">
    <property type="entry name" value="RNaseH-like_sf"/>
</dbReference>
<dbReference type="PANTHER" id="PTHR10642:SF26">
    <property type="entry name" value="RIBONUCLEASE H1"/>
    <property type="match status" value="1"/>
</dbReference>
<dbReference type="GO" id="GO:0000287">
    <property type="term" value="F:magnesium ion binding"/>
    <property type="evidence" value="ECO:0007669"/>
    <property type="project" value="UniProtKB-UniRule"/>
</dbReference>
<keyword evidence="7 10" id="KW-0255">Endonuclease</keyword>
<feature type="compositionally biased region" description="Basic and acidic residues" evidence="11">
    <location>
        <begin position="268"/>
        <end position="285"/>
    </location>
</feature>
<dbReference type="EMBL" id="JAEPRD010000103">
    <property type="protein sequence ID" value="KAG2198874.1"/>
    <property type="molecule type" value="Genomic_DNA"/>
</dbReference>
<evidence type="ECO:0000256" key="10">
    <source>
        <dbReference type="PIRNR" id="PIRNR036852"/>
    </source>
</evidence>
<dbReference type="InterPro" id="IPR011320">
    <property type="entry name" value="RNase_H1_N"/>
</dbReference>
<dbReference type="PANTHER" id="PTHR10642">
    <property type="entry name" value="RIBONUCLEASE H1"/>
    <property type="match status" value="1"/>
</dbReference>
<feature type="region of interest" description="Disordered" evidence="11">
    <location>
        <begin position="263"/>
        <end position="296"/>
    </location>
</feature>
<keyword evidence="14" id="KW-1185">Reference proteome</keyword>
<dbReference type="SUPFAM" id="SSF53098">
    <property type="entry name" value="Ribonuclease H-like"/>
    <property type="match status" value="1"/>
</dbReference>
<dbReference type="InterPro" id="IPR037056">
    <property type="entry name" value="RNase_H1_N_sf"/>
</dbReference>
<gene>
    <name evidence="13" type="ORF">INT47_010279</name>
</gene>
<evidence type="ECO:0000256" key="11">
    <source>
        <dbReference type="SAM" id="MobiDB-lite"/>
    </source>
</evidence>
<reference evidence="13" key="1">
    <citation type="submission" date="2020-12" db="EMBL/GenBank/DDBJ databases">
        <title>Metabolic potential, ecology and presence of endohyphal bacteria is reflected in genomic diversity of Mucoromycotina.</title>
        <authorList>
            <person name="Muszewska A."/>
            <person name="Okrasinska A."/>
            <person name="Steczkiewicz K."/>
            <person name="Drgas O."/>
            <person name="Orlowska M."/>
            <person name="Perlinska-Lenart U."/>
            <person name="Aleksandrzak-Piekarczyk T."/>
            <person name="Szatraj K."/>
            <person name="Zielenkiewicz U."/>
            <person name="Pilsyk S."/>
            <person name="Malc E."/>
            <person name="Mieczkowski P."/>
            <person name="Kruszewska J.S."/>
            <person name="Biernat P."/>
            <person name="Pawlowska J."/>
        </authorList>
    </citation>
    <scope>NUCLEOTIDE SEQUENCE</scope>
    <source>
        <strain evidence="13">WA0000017839</strain>
    </source>
</reference>
<keyword evidence="6 10" id="KW-0479">Metal-binding</keyword>
<dbReference type="GO" id="GO:0004523">
    <property type="term" value="F:RNA-DNA hybrid ribonuclease activity"/>
    <property type="evidence" value="ECO:0007669"/>
    <property type="project" value="UniProtKB-UniRule"/>
</dbReference>
<dbReference type="InterPro" id="IPR009027">
    <property type="entry name" value="Ribosomal_bL9/RNase_H1_N"/>
</dbReference>
<dbReference type="Pfam" id="PF00075">
    <property type="entry name" value="RNase_H"/>
    <property type="match status" value="1"/>
</dbReference>
<dbReference type="Gene3D" id="3.40.970.10">
    <property type="entry name" value="Ribonuclease H1, N-terminal domain"/>
    <property type="match status" value="1"/>
</dbReference>
<proteinExistence type="inferred from homology"/>
<evidence type="ECO:0000256" key="1">
    <source>
        <dbReference type="ARBA" id="ARBA00000077"/>
    </source>
</evidence>
<comment type="catalytic activity">
    <reaction evidence="1 10">
        <text>Endonucleolytic cleavage to 5'-phosphomonoester.</text>
        <dbReference type="EC" id="3.1.26.4"/>
    </reaction>
</comment>
<comment type="similarity">
    <text evidence="3 10">Belongs to the RNase H family.</text>
</comment>
<dbReference type="Gene3D" id="3.30.420.10">
    <property type="entry name" value="Ribonuclease H-like superfamily/Ribonuclease H"/>
    <property type="match status" value="1"/>
</dbReference>
<name>A0A8H7QUF4_9FUNG</name>
<evidence type="ECO:0000259" key="12">
    <source>
        <dbReference type="PROSITE" id="PS50879"/>
    </source>
</evidence>
<evidence type="ECO:0000256" key="2">
    <source>
        <dbReference type="ARBA" id="ARBA00001946"/>
    </source>
</evidence>
<sequence length="296" mass="32890">MASKSKREYFYAVRSGIQPGIYNTWDECKANIHGVQSAIYKKFKTKEEAAAFCSDPSSNYRSESSVTSGLVIVKSENKRSCSPEPVSFSFDSGPSIKRESSPISMPCYAARITPQGEKRKHEPDYKDEAPTYTKKRHSVVYTDGASSNNGNENARAGYGVYWGDNDPRNASVRLPGNQTNQRAEASAVIHALEQSLNGSEPLEIITDSQYVISAATVWSKKWVKSQWKSAAGSEIKNRDLFEKMLSLIEKRKGEVRFTHVRGHQGNEGNEKADKLAVAGAKKERIMPSLNKKNNPL</sequence>
<dbReference type="InterPro" id="IPR050092">
    <property type="entry name" value="RNase_H"/>
</dbReference>
<dbReference type="PIRSF" id="PIRSF036852">
    <property type="entry name" value="Ribonuclease_H1_euk"/>
    <property type="match status" value="1"/>
</dbReference>
<dbReference type="Proteomes" id="UP000603453">
    <property type="component" value="Unassembled WGS sequence"/>
</dbReference>
<evidence type="ECO:0000313" key="13">
    <source>
        <dbReference type="EMBL" id="KAG2198874.1"/>
    </source>
</evidence>
<dbReference type="InterPro" id="IPR036397">
    <property type="entry name" value="RNaseH_sf"/>
</dbReference>
<dbReference type="AlphaFoldDB" id="A0A8H7QUF4"/>
<protein>
    <recommendedName>
        <fullName evidence="4 10">Ribonuclease H</fullName>
        <shortName evidence="10">RNase H</shortName>
        <ecNumber evidence="4 10">3.1.26.4</ecNumber>
    </recommendedName>
</protein>
<evidence type="ECO:0000256" key="3">
    <source>
        <dbReference type="ARBA" id="ARBA00005300"/>
    </source>
</evidence>
<dbReference type="OrthoDB" id="128665at2759"/>
<evidence type="ECO:0000256" key="7">
    <source>
        <dbReference type="ARBA" id="ARBA00022759"/>
    </source>
</evidence>
<dbReference type="CDD" id="cd09280">
    <property type="entry name" value="RNase_HI_eukaryote_like"/>
    <property type="match status" value="1"/>
</dbReference>
<dbReference type="EC" id="3.1.26.4" evidence="4 10"/>